<evidence type="ECO:0000256" key="9">
    <source>
        <dbReference type="RuleBase" id="RU000461"/>
    </source>
</evidence>
<sequence>MEALGGFISPTFVTLLLGIFIAPGIWTAIQRLYFHPLRHIPGPRLAAISDWYGYWYNVFGNGSYIKSFPDLHREYKSAVIRIGPNHIHVSDLEFYHIVFGTGSKYQKDITFYRDLMDAPGAFLSITDPYDFRQYRHHFSSLFSARAVTALLPTMMVELEKVSRILLAAKEEGKPVDLQHIYRSVTGDIACEAMLARSPEFLSEGERGHPLLGMLDVPAGITWLSMALPQISTILSAIPIVGKRVTDELCKFSTLCGGWSQEAQTQKMKGITPDRRGYFDLILDMDHCDRVKHIPNPLKDPFDLLIAGVGTTSHVLSCASFYILNDPNVLRRLREELDAENPFANKTPDINHIRALPYLTAVVRESLRMAHPTPGLIPRVVPPGGAQIGSVSVPGGVTISMANAMVEMNEVLFPEPHRFNPDRWMKSEKDVEKWVVAFSKGPRKCPGMNIAYMQLYCCIAYIFSQFDLELFQTNSASMAWADNLSGQNKEHVKVMVKALH</sequence>
<evidence type="ECO:0000256" key="1">
    <source>
        <dbReference type="ARBA" id="ARBA00001971"/>
    </source>
</evidence>
<comment type="cofactor">
    <cofactor evidence="1 8">
        <name>heme</name>
        <dbReference type="ChEBI" id="CHEBI:30413"/>
    </cofactor>
</comment>
<dbReference type="GO" id="GO:0004497">
    <property type="term" value="F:monooxygenase activity"/>
    <property type="evidence" value="ECO:0007669"/>
    <property type="project" value="UniProtKB-KW"/>
</dbReference>
<protein>
    <recommendedName>
        <fullName evidence="13">Cytochrome P450</fullName>
    </recommendedName>
</protein>
<organism evidence="11 12">
    <name type="scientific">Aspergillus rambellii</name>
    <dbReference type="NCBI Taxonomy" id="308745"/>
    <lineage>
        <taxon>Eukaryota</taxon>
        <taxon>Fungi</taxon>
        <taxon>Dikarya</taxon>
        <taxon>Ascomycota</taxon>
        <taxon>Pezizomycotina</taxon>
        <taxon>Eurotiomycetes</taxon>
        <taxon>Eurotiomycetidae</taxon>
        <taxon>Eurotiales</taxon>
        <taxon>Aspergillaceae</taxon>
        <taxon>Aspergillus</taxon>
        <taxon>Aspergillus subgen. Nidulantes</taxon>
    </lineage>
</organism>
<keyword evidence="10" id="KW-0472">Membrane</keyword>
<name>A0A0F8W7I9_9EURO</name>
<dbReference type="InterPro" id="IPR050121">
    <property type="entry name" value="Cytochrome_P450_monoxygenase"/>
</dbReference>
<evidence type="ECO:0000313" key="11">
    <source>
        <dbReference type="EMBL" id="KKK13835.1"/>
    </source>
</evidence>
<keyword evidence="3 8" id="KW-0349">Heme</keyword>
<accession>A0A0F8W7I9</accession>
<dbReference type="Pfam" id="PF00067">
    <property type="entry name" value="p450"/>
    <property type="match status" value="1"/>
</dbReference>
<keyword evidence="12" id="KW-1185">Reference proteome</keyword>
<dbReference type="PRINTS" id="PR00385">
    <property type="entry name" value="P450"/>
</dbReference>
<dbReference type="GO" id="GO:0044550">
    <property type="term" value="P:secondary metabolite biosynthetic process"/>
    <property type="evidence" value="ECO:0007669"/>
    <property type="project" value="UniProtKB-ARBA"/>
</dbReference>
<dbReference type="AlphaFoldDB" id="A0A0F8W7I9"/>
<dbReference type="SUPFAM" id="SSF48264">
    <property type="entry name" value="Cytochrome P450"/>
    <property type="match status" value="1"/>
</dbReference>
<dbReference type="PRINTS" id="PR00463">
    <property type="entry name" value="EP450I"/>
</dbReference>
<keyword evidence="5 9" id="KW-0560">Oxidoreductase</keyword>
<keyword evidence="7 9" id="KW-0503">Monooxygenase</keyword>
<evidence type="ECO:0000313" key="12">
    <source>
        <dbReference type="Proteomes" id="UP000034291"/>
    </source>
</evidence>
<dbReference type="STRING" id="308745.A0A0F8W7I9"/>
<evidence type="ECO:0000256" key="8">
    <source>
        <dbReference type="PIRSR" id="PIRSR602401-1"/>
    </source>
</evidence>
<evidence type="ECO:0008006" key="13">
    <source>
        <dbReference type="Google" id="ProtNLM"/>
    </source>
</evidence>
<dbReference type="Gene3D" id="1.10.630.10">
    <property type="entry name" value="Cytochrome P450"/>
    <property type="match status" value="1"/>
</dbReference>
<dbReference type="PANTHER" id="PTHR24305">
    <property type="entry name" value="CYTOCHROME P450"/>
    <property type="match status" value="1"/>
</dbReference>
<gene>
    <name evidence="11" type="ORF">ARAM_001600</name>
</gene>
<dbReference type="InterPro" id="IPR001128">
    <property type="entry name" value="Cyt_P450"/>
</dbReference>
<dbReference type="InterPro" id="IPR002401">
    <property type="entry name" value="Cyt_P450_E_grp-I"/>
</dbReference>
<dbReference type="GO" id="GO:0020037">
    <property type="term" value="F:heme binding"/>
    <property type="evidence" value="ECO:0007669"/>
    <property type="project" value="InterPro"/>
</dbReference>
<evidence type="ECO:0000256" key="3">
    <source>
        <dbReference type="ARBA" id="ARBA00022617"/>
    </source>
</evidence>
<dbReference type="Proteomes" id="UP000034291">
    <property type="component" value="Unassembled WGS sequence"/>
</dbReference>
<dbReference type="InterPro" id="IPR017972">
    <property type="entry name" value="Cyt_P450_CS"/>
</dbReference>
<evidence type="ECO:0000256" key="6">
    <source>
        <dbReference type="ARBA" id="ARBA00023004"/>
    </source>
</evidence>
<dbReference type="GO" id="GO:0016705">
    <property type="term" value="F:oxidoreductase activity, acting on paired donors, with incorporation or reduction of molecular oxygen"/>
    <property type="evidence" value="ECO:0007669"/>
    <property type="project" value="InterPro"/>
</dbReference>
<dbReference type="PROSITE" id="PS00086">
    <property type="entry name" value="CYTOCHROME_P450"/>
    <property type="match status" value="1"/>
</dbReference>
<feature type="binding site" description="axial binding residue" evidence="8">
    <location>
        <position position="444"/>
    </location>
    <ligand>
        <name>heme</name>
        <dbReference type="ChEBI" id="CHEBI:30413"/>
    </ligand>
    <ligandPart>
        <name>Fe</name>
        <dbReference type="ChEBI" id="CHEBI:18248"/>
    </ligandPart>
</feature>
<dbReference type="GO" id="GO:0005506">
    <property type="term" value="F:iron ion binding"/>
    <property type="evidence" value="ECO:0007669"/>
    <property type="project" value="InterPro"/>
</dbReference>
<dbReference type="EMBL" id="JZBS01003737">
    <property type="protein sequence ID" value="KKK13835.1"/>
    <property type="molecule type" value="Genomic_DNA"/>
</dbReference>
<proteinExistence type="inferred from homology"/>
<comment type="caution">
    <text evidence="11">The sequence shown here is derived from an EMBL/GenBank/DDBJ whole genome shotgun (WGS) entry which is preliminary data.</text>
</comment>
<keyword evidence="10" id="KW-0812">Transmembrane</keyword>
<comment type="similarity">
    <text evidence="2 9">Belongs to the cytochrome P450 family.</text>
</comment>
<evidence type="ECO:0000256" key="10">
    <source>
        <dbReference type="SAM" id="Phobius"/>
    </source>
</evidence>
<keyword evidence="4 8" id="KW-0479">Metal-binding</keyword>
<keyword evidence="10" id="KW-1133">Transmembrane helix</keyword>
<dbReference type="OrthoDB" id="3945418at2759"/>
<keyword evidence="6 8" id="KW-0408">Iron</keyword>
<dbReference type="PANTHER" id="PTHR24305:SF210">
    <property type="entry name" value="CYTOCHROME P450 MONOOXYGENASE ASQL-RELATED"/>
    <property type="match status" value="1"/>
</dbReference>
<dbReference type="InterPro" id="IPR036396">
    <property type="entry name" value="Cyt_P450_sf"/>
</dbReference>
<reference evidence="11 12" key="1">
    <citation type="submission" date="2015-02" db="EMBL/GenBank/DDBJ databases">
        <title>Draft Genome Sequences of Two Closely-Related Aflatoxigenic Aspergillus Species Obtained from the Cote d'Ivoire.</title>
        <authorList>
            <person name="Moore G.G."/>
            <person name="Beltz S.B."/>
            <person name="Mack B.M."/>
        </authorList>
    </citation>
    <scope>NUCLEOTIDE SEQUENCE [LARGE SCALE GENOMIC DNA]</scope>
    <source>
        <strain evidence="11 12">SRRC1468</strain>
    </source>
</reference>
<evidence type="ECO:0000256" key="5">
    <source>
        <dbReference type="ARBA" id="ARBA00023002"/>
    </source>
</evidence>
<evidence type="ECO:0000256" key="4">
    <source>
        <dbReference type="ARBA" id="ARBA00022723"/>
    </source>
</evidence>
<feature type="transmembrane region" description="Helical" evidence="10">
    <location>
        <begin position="6"/>
        <end position="29"/>
    </location>
</feature>
<evidence type="ECO:0000256" key="7">
    <source>
        <dbReference type="ARBA" id="ARBA00023033"/>
    </source>
</evidence>
<evidence type="ECO:0000256" key="2">
    <source>
        <dbReference type="ARBA" id="ARBA00010617"/>
    </source>
</evidence>
<dbReference type="CDD" id="cd11062">
    <property type="entry name" value="CYP58-like"/>
    <property type="match status" value="1"/>
</dbReference>